<evidence type="ECO:0000313" key="2">
    <source>
        <dbReference type="EMBL" id="KCZ91819.1"/>
    </source>
</evidence>
<sequence>MTRTGTALILGATGGAGYEIARALRARGWQIRALHRRPDAVAALIPDADWVGGDAMVAGDVRMAATNVDLIVHAVNPPGYRNWGQLVLPMIDNTIAAARVNGARIILPGTVYNYGPDAFPLLGEASPQNPTTRKGAIRVELEARLRRASAAGVRALVVRGGDFFGPHMTGNSWFASGLVKPGRPVRSVTYPGRPGVGHAWAYLPDFAEAIACLVDRDADLQPFDTVHFGGHWLADGREIAERTRHVAGVPNAPIRPLPWWLVRVLSPGVRIFRELAEMEYLWKVPVRLDNTKLVRLLGSEPHTPLDVALRATLEGMNCLEAPVPRSQIKDVAAPA</sequence>
<gene>
    <name evidence="2" type="ORF">HJO_11897</name>
</gene>
<accession>A0A059FME1</accession>
<dbReference type="InterPro" id="IPR051783">
    <property type="entry name" value="NAD(P)-dependent_oxidoreduct"/>
</dbReference>
<dbReference type="InterPro" id="IPR036291">
    <property type="entry name" value="NAD(P)-bd_dom_sf"/>
</dbReference>
<name>A0A059FME1_9PROT</name>
<dbReference type="EMBL" id="ARYK01000005">
    <property type="protein sequence ID" value="KCZ91819.1"/>
    <property type="molecule type" value="Genomic_DNA"/>
</dbReference>
<comment type="caution">
    <text evidence="2">The sequence shown here is derived from an EMBL/GenBank/DDBJ whole genome shotgun (WGS) entry which is preliminary data.</text>
</comment>
<organism evidence="2 3">
    <name type="scientific">Hyphomonas johnsonii MHS-2</name>
    <dbReference type="NCBI Taxonomy" id="1280950"/>
    <lineage>
        <taxon>Bacteria</taxon>
        <taxon>Pseudomonadati</taxon>
        <taxon>Pseudomonadota</taxon>
        <taxon>Alphaproteobacteria</taxon>
        <taxon>Hyphomonadales</taxon>
        <taxon>Hyphomonadaceae</taxon>
        <taxon>Hyphomonas</taxon>
    </lineage>
</organism>
<protein>
    <submittedName>
        <fullName evidence="2">NAD-dependent epimerase/dehydratase</fullName>
    </submittedName>
</protein>
<reference evidence="2 3" key="1">
    <citation type="journal article" date="2014" name="Antonie Van Leeuwenhoek">
        <title>Hyphomonas beringensis sp. nov. and Hyphomonas chukchiensis sp. nov., isolated from surface seawater of the Bering Sea and Chukchi Sea.</title>
        <authorList>
            <person name="Li C."/>
            <person name="Lai Q."/>
            <person name="Li G."/>
            <person name="Dong C."/>
            <person name="Wang J."/>
            <person name="Liao Y."/>
            <person name="Shao Z."/>
        </authorList>
    </citation>
    <scope>NUCLEOTIDE SEQUENCE [LARGE SCALE GENOMIC DNA]</scope>
    <source>
        <strain evidence="2 3">MHS-2</strain>
    </source>
</reference>
<dbReference type="PATRIC" id="fig|1280950.3.peg.2385"/>
<dbReference type="eggNOG" id="COG0451">
    <property type="taxonomic scope" value="Bacteria"/>
</dbReference>
<dbReference type="GO" id="GO:0004029">
    <property type="term" value="F:aldehyde dehydrogenase (NAD+) activity"/>
    <property type="evidence" value="ECO:0007669"/>
    <property type="project" value="TreeGrafter"/>
</dbReference>
<dbReference type="PANTHER" id="PTHR48079">
    <property type="entry name" value="PROTEIN YEEZ"/>
    <property type="match status" value="1"/>
</dbReference>
<dbReference type="STRING" id="1280950.HJO_11897"/>
<evidence type="ECO:0000259" key="1">
    <source>
        <dbReference type="Pfam" id="PF01370"/>
    </source>
</evidence>
<dbReference type="RefSeq" id="WP_035617224.1">
    <property type="nucleotide sequence ID" value="NZ_ARYK01000005.1"/>
</dbReference>
<dbReference type="SUPFAM" id="SSF51735">
    <property type="entry name" value="NAD(P)-binding Rossmann-fold domains"/>
    <property type="match status" value="1"/>
</dbReference>
<dbReference type="Gene3D" id="3.40.50.720">
    <property type="entry name" value="NAD(P)-binding Rossmann-like Domain"/>
    <property type="match status" value="1"/>
</dbReference>
<keyword evidence="3" id="KW-1185">Reference proteome</keyword>
<proteinExistence type="predicted"/>
<evidence type="ECO:0000313" key="3">
    <source>
        <dbReference type="Proteomes" id="UP000025171"/>
    </source>
</evidence>
<dbReference type="AlphaFoldDB" id="A0A059FME1"/>
<dbReference type="Proteomes" id="UP000025171">
    <property type="component" value="Unassembled WGS sequence"/>
</dbReference>
<dbReference type="OrthoDB" id="7170465at2"/>
<feature type="domain" description="NAD-dependent epimerase/dehydratase" evidence="1">
    <location>
        <begin position="7"/>
        <end position="219"/>
    </location>
</feature>
<dbReference type="InterPro" id="IPR001509">
    <property type="entry name" value="Epimerase_deHydtase"/>
</dbReference>
<dbReference type="GO" id="GO:0005737">
    <property type="term" value="C:cytoplasm"/>
    <property type="evidence" value="ECO:0007669"/>
    <property type="project" value="TreeGrafter"/>
</dbReference>
<dbReference type="Pfam" id="PF01370">
    <property type="entry name" value="Epimerase"/>
    <property type="match status" value="1"/>
</dbReference>
<dbReference type="PANTHER" id="PTHR48079:SF6">
    <property type="entry name" value="NAD(P)-BINDING DOMAIN-CONTAINING PROTEIN-RELATED"/>
    <property type="match status" value="1"/>
</dbReference>